<accession>A0ABS8DT18</accession>
<evidence type="ECO:0000313" key="8">
    <source>
        <dbReference type="EMBL" id="MCB8889462.1"/>
    </source>
</evidence>
<dbReference type="Proteomes" id="UP001319882">
    <property type="component" value="Unassembled WGS sequence"/>
</dbReference>
<comment type="caution">
    <text evidence="8">The sequence shown here is derived from an EMBL/GenBank/DDBJ whole genome shotgun (WGS) entry which is preliminary data.</text>
</comment>
<keyword evidence="5" id="KW-0680">Restriction system</keyword>
<reference evidence="8 9" key="1">
    <citation type="journal article" date="2021" name="Sci. Rep.">
        <title>Genome analysis of a halophilic bacterium Halomonas malpeensis YU-PRIM-29(T) reveals its exopolysaccharide and pigment producing capabilities.</title>
        <authorList>
            <person name="Athmika"/>
            <person name="Ghate S.D."/>
            <person name="Arun A.B."/>
            <person name="Rao S.S."/>
            <person name="Kumar S.T.A."/>
            <person name="Kandiyil M.K."/>
            <person name="Saptami K."/>
            <person name="Rekha P.D."/>
        </authorList>
    </citation>
    <scope>NUCLEOTIDE SEQUENCE [LARGE SCALE GENOMIC DNA]</scope>
    <source>
        <strain evidence="9">prim 29</strain>
    </source>
</reference>
<evidence type="ECO:0000256" key="6">
    <source>
        <dbReference type="ARBA" id="ARBA00047422"/>
    </source>
</evidence>
<dbReference type="EC" id="2.1.1.37" evidence="1"/>
<dbReference type="Pfam" id="PF00145">
    <property type="entry name" value="DNA_methylase"/>
    <property type="match status" value="2"/>
</dbReference>
<keyword evidence="4 7" id="KW-0949">S-adenosyl-L-methionine</keyword>
<organism evidence="8 9">
    <name type="scientific">Vreelandella malpeensis</name>
    <dbReference type="NCBI Taxonomy" id="1172368"/>
    <lineage>
        <taxon>Bacteria</taxon>
        <taxon>Pseudomonadati</taxon>
        <taxon>Pseudomonadota</taxon>
        <taxon>Gammaproteobacteria</taxon>
        <taxon>Oceanospirillales</taxon>
        <taxon>Halomonadaceae</taxon>
        <taxon>Vreelandella</taxon>
    </lineage>
</organism>
<dbReference type="PRINTS" id="PR00105">
    <property type="entry name" value="C5METTRFRASE"/>
</dbReference>
<feature type="active site" evidence="7">
    <location>
        <position position="129"/>
    </location>
</feature>
<gene>
    <name evidence="8" type="ORF">GEV37_10090</name>
</gene>
<proteinExistence type="inferred from homology"/>
<dbReference type="GO" id="GO:0008168">
    <property type="term" value="F:methyltransferase activity"/>
    <property type="evidence" value="ECO:0007669"/>
    <property type="project" value="UniProtKB-KW"/>
</dbReference>
<protein>
    <recommendedName>
        <fullName evidence="1">DNA (cytosine-5-)-methyltransferase</fullName>
        <ecNumber evidence="1">2.1.1.37</ecNumber>
    </recommendedName>
</protein>
<dbReference type="Gene3D" id="3.90.120.10">
    <property type="entry name" value="DNA Methylase, subunit A, domain 2"/>
    <property type="match status" value="1"/>
</dbReference>
<dbReference type="PANTHER" id="PTHR10629">
    <property type="entry name" value="CYTOSINE-SPECIFIC METHYLTRANSFERASE"/>
    <property type="match status" value="1"/>
</dbReference>
<dbReference type="SUPFAM" id="SSF53335">
    <property type="entry name" value="S-adenosyl-L-methionine-dependent methyltransferases"/>
    <property type="match status" value="1"/>
</dbReference>
<name>A0ABS8DT18_9GAMM</name>
<comment type="similarity">
    <text evidence="7">Belongs to the class I-like SAM-binding methyltransferase superfamily. C5-methyltransferase family.</text>
</comment>
<evidence type="ECO:0000256" key="3">
    <source>
        <dbReference type="ARBA" id="ARBA00022679"/>
    </source>
</evidence>
<dbReference type="Gene3D" id="3.40.50.150">
    <property type="entry name" value="Vaccinia Virus protein VP39"/>
    <property type="match status" value="1"/>
</dbReference>
<dbReference type="EMBL" id="WHVL01000003">
    <property type="protein sequence ID" value="MCB8889462.1"/>
    <property type="molecule type" value="Genomic_DNA"/>
</dbReference>
<evidence type="ECO:0000256" key="4">
    <source>
        <dbReference type="ARBA" id="ARBA00022691"/>
    </source>
</evidence>
<dbReference type="InterPro" id="IPR050390">
    <property type="entry name" value="C5-Methyltransferase"/>
</dbReference>
<keyword evidence="2 7" id="KW-0489">Methyltransferase</keyword>
<dbReference type="PANTHER" id="PTHR10629:SF52">
    <property type="entry name" value="DNA (CYTOSINE-5)-METHYLTRANSFERASE 1"/>
    <property type="match status" value="1"/>
</dbReference>
<dbReference type="InterPro" id="IPR001525">
    <property type="entry name" value="C5_MeTfrase"/>
</dbReference>
<evidence type="ECO:0000313" key="9">
    <source>
        <dbReference type="Proteomes" id="UP001319882"/>
    </source>
</evidence>
<keyword evidence="9" id="KW-1185">Reference proteome</keyword>
<sequence length="571" mass="64084">MTQPIHVVDLFAGPGGLGEGFSSIRQNDGSRQFKTLVSVEKDPAAHRTLTLRAFYRLLQNSGMGMSAYYDYLQGGEHPSVSMPKLWEQAGEEALCLELGSNDGNLALEKRLREKVSGDENLVLIGGPPCQAYSVVGRVRNRGNKNYRPEDDARHFLYREYLSVIAKFRPAVFVMENVRGILTSRVGKERIFGQILTDLSDPTVATGEEGQAKTSFGKEGYTIFSLKNDSVYFPKNTGLFNSPLLLEEEEYNAFIVKAEDHGIPQARHRVILVGVRNDIVRKVGPKAMASTLQMPKTDDSGKLTASAVLADLPALRSGLSRKDSAEAWYETIRKVAFRVADELLHHNSEHIKPDQRKRIAQELFDIAESPLEGLSKRYEPKAKPRLIGPTTEVDRWYHGAQDSNVTGLWYNHETKSHMEEDLARYLYCATFAKVMGRSPIGSKEIYLDSLAPRHANWESGKFADRFKVVLEDKPSKTITSHISKDGHYYIHYDPRQCRTLTVREAARIQTFPDDYYFEGNRTEQYVQVGNAVPPLLAKCIAGKVMEILDLARGRTGSINVKSSQGDDICRAF</sequence>
<evidence type="ECO:0000256" key="1">
    <source>
        <dbReference type="ARBA" id="ARBA00011975"/>
    </source>
</evidence>
<evidence type="ECO:0000256" key="5">
    <source>
        <dbReference type="ARBA" id="ARBA00022747"/>
    </source>
</evidence>
<keyword evidence="3 7" id="KW-0808">Transferase</keyword>
<evidence type="ECO:0000256" key="7">
    <source>
        <dbReference type="PROSITE-ProRule" id="PRU01016"/>
    </source>
</evidence>
<dbReference type="PROSITE" id="PS51679">
    <property type="entry name" value="SAM_MT_C5"/>
    <property type="match status" value="1"/>
</dbReference>
<evidence type="ECO:0000256" key="2">
    <source>
        <dbReference type="ARBA" id="ARBA00022603"/>
    </source>
</evidence>
<dbReference type="InterPro" id="IPR029063">
    <property type="entry name" value="SAM-dependent_MTases_sf"/>
</dbReference>
<comment type="catalytic activity">
    <reaction evidence="6">
        <text>a 2'-deoxycytidine in DNA + S-adenosyl-L-methionine = a 5-methyl-2'-deoxycytidine in DNA + S-adenosyl-L-homocysteine + H(+)</text>
        <dbReference type="Rhea" id="RHEA:13681"/>
        <dbReference type="Rhea" id="RHEA-COMP:11369"/>
        <dbReference type="Rhea" id="RHEA-COMP:11370"/>
        <dbReference type="ChEBI" id="CHEBI:15378"/>
        <dbReference type="ChEBI" id="CHEBI:57856"/>
        <dbReference type="ChEBI" id="CHEBI:59789"/>
        <dbReference type="ChEBI" id="CHEBI:85452"/>
        <dbReference type="ChEBI" id="CHEBI:85454"/>
        <dbReference type="EC" id="2.1.1.37"/>
    </reaction>
</comment>
<dbReference type="GO" id="GO:0032259">
    <property type="term" value="P:methylation"/>
    <property type="evidence" value="ECO:0007669"/>
    <property type="project" value="UniProtKB-KW"/>
</dbReference>